<accession>A0A382JCJ7</accession>
<evidence type="ECO:0000256" key="1">
    <source>
        <dbReference type="SAM" id="Phobius"/>
    </source>
</evidence>
<reference evidence="2" key="1">
    <citation type="submission" date="2018-05" db="EMBL/GenBank/DDBJ databases">
        <authorList>
            <person name="Lanie J.A."/>
            <person name="Ng W.-L."/>
            <person name="Kazmierczak K.M."/>
            <person name="Andrzejewski T.M."/>
            <person name="Davidsen T.M."/>
            <person name="Wayne K.J."/>
            <person name="Tettelin H."/>
            <person name="Glass J.I."/>
            <person name="Rusch D."/>
            <person name="Podicherti R."/>
            <person name="Tsui H.-C.T."/>
            <person name="Winkler M.E."/>
        </authorList>
    </citation>
    <scope>NUCLEOTIDE SEQUENCE</scope>
</reference>
<evidence type="ECO:0000313" key="2">
    <source>
        <dbReference type="EMBL" id="SVC09315.1"/>
    </source>
</evidence>
<organism evidence="2">
    <name type="scientific">marine metagenome</name>
    <dbReference type="NCBI Taxonomy" id="408172"/>
    <lineage>
        <taxon>unclassified sequences</taxon>
        <taxon>metagenomes</taxon>
        <taxon>ecological metagenomes</taxon>
    </lineage>
</organism>
<keyword evidence="1" id="KW-0812">Transmembrane</keyword>
<sequence length="86" mass="9681">MSEFLWSPTYLLYYAADWCRDELPGTYTGEVGIQFFELTAELWFWVIAGAACSALASHLLPRARLDRVLRKHRTGAVFGATILGLV</sequence>
<keyword evidence="1" id="KW-0472">Membrane</keyword>
<protein>
    <submittedName>
        <fullName evidence="2">Uncharacterized protein</fullName>
    </submittedName>
</protein>
<feature type="transmembrane region" description="Helical" evidence="1">
    <location>
        <begin position="42"/>
        <end position="61"/>
    </location>
</feature>
<keyword evidence="1" id="KW-1133">Transmembrane helix</keyword>
<proteinExistence type="predicted"/>
<dbReference type="EMBL" id="UINC01073151">
    <property type="protein sequence ID" value="SVC09315.1"/>
    <property type="molecule type" value="Genomic_DNA"/>
</dbReference>
<feature type="non-terminal residue" evidence="2">
    <location>
        <position position="86"/>
    </location>
</feature>
<name>A0A382JCJ7_9ZZZZ</name>
<dbReference type="AlphaFoldDB" id="A0A382JCJ7"/>
<gene>
    <name evidence="2" type="ORF">METZ01_LOCUS262169</name>
</gene>